<keyword evidence="2" id="KW-0472">Membrane</keyword>
<evidence type="ECO:0000313" key="3">
    <source>
        <dbReference type="EMBL" id="QHT99993.1"/>
    </source>
</evidence>
<feature type="compositionally biased region" description="Polar residues" evidence="1">
    <location>
        <begin position="118"/>
        <end position="135"/>
    </location>
</feature>
<feature type="compositionally biased region" description="Low complexity" evidence="1">
    <location>
        <begin position="91"/>
        <end position="105"/>
    </location>
</feature>
<sequence length="135" mass="14262">MKLSRQNEMIVSAVLIGVLVFYPTVLTPFVAPSLGKLAAFALVYYVWRHMSKMVAFFLAIAILRASHMLEFNTDLGSMSADDKAKIKAALDATSTPPSVTSSKSTDVAKVSSDDGVNDSKTVSAGSTKSTAAPVS</sequence>
<proteinExistence type="predicted"/>
<accession>A0A6C0J8M9</accession>
<evidence type="ECO:0000256" key="2">
    <source>
        <dbReference type="SAM" id="Phobius"/>
    </source>
</evidence>
<keyword evidence="2" id="KW-0812">Transmembrane</keyword>
<feature type="transmembrane region" description="Helical" evidence="2">
    <location>
        <begin position="9"/>
        <end position="31"/>
    </location>
</feature>
<evidence type="ECO:0000256" key="1">
    <source>
        <dbReference type="SAM" id="MobiDB-lite"/>
    </source>
</evidence>
<name>A0A6C0J8M9_9ZZZZ</name>
<dbReference type="AlphaFoldDB" id="A0A6C0J8M9"/>
<dbReference type="EMBL" id="MN740319">
    <property type="protein sequence ID" value="QHT99993.1"/>
    <property type="molecule type" value="Genomic_DNA"/>
</dbReference>
<feature type="region of interest" description="Disordered" evidence="1">
    <location>
        <begin position="91"/>
        <end position="135"/>
    </location>
</feature>
<reference evidence="3" key="1">
    <citation type="journal article" date="2020" name="Nature">
        <title>Giant virus diversity and host interactions through global metagenomics.</title>
        <authorList>
            <person name="Schulz F."/>
            <person name="Roux S."/>
            <person name="Paez-Espino D."/>
            <person name="Jungbluth S."/>
            <person name="Walsh D.A."/>
            <person name="Denef V.J."/>
            <person name="McMahon K.D."/>
            <person name="Konstantinidis K.T."/>
            <person name="Eloe-Fadrosh E.A."/>
            <person name="Kyrpides N.C."/>
            <person name="Woyke T."/>
        </authorList>
    </citation>
    <scope>NUCLEOTIDE SEQUENCE</scope>
    <source>
        <strain evidence="3">GVMAG-M-3300025778-1</strain>
    </source>
</reference>
<feature type="transmembrane region" description="Helical" evidence="2">
    <location>
        <begin position="37"/>
        <end position="63"/>
    </location>
</feature>
<organism evidence="3">
    <name type="scientific">viral metagenome</name>
    <dbReference type="NCBI Taxonomy" id="1070528"/>
    <lineage>
        <taxon>unclassified sequences</taxon>
        <taxon>metagenomes</taxon>
        <taxon>organismal metagenomes</taxon>
    </lineage>
</organism>
<protein>
    <submittedName>
        <fullName evidence="3">Uncharacterized protein</fullName>
    </submittedName>
</protein>
<keyword evidence="2" id="KW-1133">Transmembrane helix</keyword>